<dbReference type="PROSITE" id="PS51325">
    <property type="entry name" value="ALPHA_BOX"/>
    <property type="match status" value="1"/>
</dbReference>
<dbReference type="InterPro" id="IPR006856">
    <property type="entry name" value="MATalpha_HMGbox"/>
</dbReference>
<dbReference type="EMBL" id="BK010321">
    <property type="protein sequence ID" value="DAB41639.1"/>
    <property type="molecule type" value="Genomic_DNA"/>
</dbReference>
<evidence type="ECO:0000313" key="7">
    <source>
        <dbReference type="EMBL" id="DAB41639.1"/>
    </source>
</evidence>
<accession>A0A2R4ZRZ1</accession>
<keyword evidence="3 5" id="KW-0804">Transcription</keyword>
<dbReference type="GO" id="GO:0045895">
    <property type="term" value="P:positive regulation of mating-type specific transcription, DNA-templated"/>
    <property type="evidence" value="ECO:0007669"/>
    <property type="project" value="InterPro"/>
</dbReference>
<dbReference type="AlphaFoldDB" id="A0A2R4ZRZ1"/>
<evidence type="ECO:0000256" key="4">
    <source>
        <dbReference type="ARBA" id="ARBA00023242"/>
    </source>
</evidence>
<proteinExistence type="inferred from homology"/>
<sequence>MTSQITDLIPQQDHSSTTEHEKVNLMELLQTLSNDQILRLIPRSAIKNLHHISHLIRSGDFDPNCLTPSPPYDVISRSVSPTESQCSVSSSSTLVPETPRLVYAESITPDSPSTPQDSLDEEKVRRPLNGFIAFRAYYQKIFTHLPQKSISTFITQLWKSDPYQSRWMLIGRLYSFVRDTIGKSNTKLSEFLQIAAPVMCTPKPEEYLLKLCWVMNSTDDCDVTFIQDRVGLRKYLRASKKQFAPTSEQELLNHCIVRGYLPEFSDGLLTKLAQNNNIIVPTQHRSSKKRPYTEMVYQQSFTINCDVPTTPDTKPEFQMKTACLGDDTYLYSATPEPLHPTQQPVLPYADPIWFTLPTQQPLPFQFKPSALDEQDQAFNIFMSSQRLYDITDPFQGDAIAF</sequence>
<feature type="domain" description="Alpha box" evidence="6">
    <location>
        <begin position="123"/>
        <end position="178"/>
    </location>
</feature>
<evidence type="ECO:0000256" key="3">
    <source>
        <dbReference type="ARBA" id="ARBA00023163"/>
    </source>
</evidence>
<evidence type="ECO:0000256" key="2">
    <source>
        <dbReference type="ARBA" id="ARBA00023125"/>
    </source>
</evidence>
<dbReference type="GO" id="GO:0005634">
    <property type="term" value="C:nucleus"/>
    <property type="evidence" value="ECO:0007669"/>
    <property type="project" value="UniProtKB-SubCell"/>
</dbReference>
<comment type="similarity">
    <text evidence="5">Belongs to the MATALPHA1 family.</text>
</comment>
<name>A0A2R4ZRZ1_9PEZI</name>
<keyword evidence="4 5" id="KW-0539">Nucleus</keyword>
<keyword evidence="1 5" id="KW-0805">Transcription regulation</keyword>
<reference evidence="7" key="1">
    <citation type="submission" date="2017-07" db="EMBL/GenBank/DDBJ databases">
        <authorList>
            <person name="Sun Z.S."/>
            <person name="Albrecht U."/>
            <person name="Echele G."/>
            <person name="Lee C.C."/>
        </authorList>
    </citation>
    <scope>NUCLEOTIDE SEQUENCE</scope>
</reference>
<dbReference type="GO" id="GO:0008301">
    <property type="term" value="F:DNA binding, bending"/>
    <property type="evidence" value="ECO:0007669"/>
    <property type="project" value="InterPro"/>
</dbReference>
<protein>
    <submittedName>
        <fullName evidence="7">Mating-type protein MAT1-1-1</fullName>
    </submittedName>
</protein>
<gene>
    <name evidence="7" type="primary">MAT1-1-1</name>
</gene>
<evidence type="ECO:0000259" key="6">
    <source>
        <dbReference type="PROSITE" id="PS51325"/>
    </source>
</evidence>
<keyword evidence="2 5" id="KW-0238">DNA-binding</keyword>
<reference evidence="7" key="2">
    <citation type="journal article" date="2018" name="Fungal Genet. Biol.">
        <title>Unexpected placement of the MAT1-1-2 gene in the MAT1-2 idiomorph of Thielaviopsis.</title>
        <authorList>
            <person name="Wilken P.M."/>
            <person name="Steenkamp E.T."/>
            <person name="van der Nest M.A."/>
            <person name="Wingfield M.J."/>
            <person name="de Beer Z.W."/>
            <person name="Wingfield B.D."/>
        </authorList>
    </citation>
    <scope>NUCLEOTIDE SEQUENCE</scope>
</reference>
<dbReference type="Pfam" id="PF04769">
    <property type="entry name" value="MATalpha_HMGbox"/>
    <property type="match status" value="1"/>
</dbReference>
<comment type="subcellular location">
    <subcellularLocation>
        <location evidence="5">Nucleus</location>
    </subcellularLocation>
</comment>
<evidence type="ECO:0000256" key="5">
    <source>
        <dbReference type="RuleBase" id="RU003516"/>
    </source>
</evidence>
<evidence type="ECO:0000256" key="1">
    <source>
        <dbReference type="ARBA" id="ARBA00023015"/>
    </source>
</evidence>
<organism evidence="7">
    <name type="scientific">Thielaviopsis musarum</name>
    <dbReference type="NCBI Taxonomy" id="1580842"/>
    <lineage>
        <taxon>Eukaryota</taxon>
        <taxon>Fungi</taxon>
        <taxon>Dikarya</taxon>
        <taxon>Ascomycota</taxon>
        <taxon>Pezizomycotina</taxon>
        <taxon>Sordariomycetes</taxon>
        <taxon>Hypocreomycetidae</taxon>
        <taxon>Microascales</taxon>
        <taxon>Ceratocystidaceae</taxon>
        <taxon>Thielaviopsis</taxon>
    </lineage>
</organism>